<protein>
    <submittedName>
        <fullName evidence="3">Uncharacterized protein</fullName>
    </submittedName>
</protein>
<feature type="transmembrane region" description="Helical" evidence="2">
    <location>
        <begin position="156"/>
        <end position="176"/>
    </location>
</feature>
<feature type="transmembrane region" description="Helical" evidence="2">
    <location>
        <begin position="257"/>
        <end position="275"/>
    </location>
</feature>
<keyword evidence="4" id="KW-1185">Reference proteome</keyword>
<accession>A0ABW1EPN2</accession>
<feature type="compositionally biased region" description="Basic and acidic residues" evidence="1">
    <location>
        <begin position="290"/>
        <end position="303"/>
    </location>
</feature>
<proteinExistence type="predicted"/>
<evidence type="ECO:0000313" key="4">
    <source>
        <dbReference type="Proteomes" id="UP001596091"/>
    </source>
</evidence>
<keyword evidence="2" id="KW-0812">Transmembrane</keyword>
<reference evidence="4" key="1">
    <citation type="journal article" date="2019" name="Int. J. Syst. Evol. Microbiol.">
        <title>The Global Catalogue of Microorganisms (GCM) 10K type strain sequencing project: providing services to taxonomists for standard genome sequencing and annotation.</title>
        <authorList>
            <consortium name="The Broad Institute Genomics Platform"/>
            <consortium name="The Broad Institute Genome Sequencing Center for Infectious Disease"/>
            <person name="Wu L."/>
            <person name="Ma J."/>
        </authorList>
    </citation>
    <scope>NUCLEOTIDE SEQUENCE [LARGE SCALE GENOMIC DNA]</scope>
    <source>
        <strain evidence="4">JCM 4087</strain>
    </source>
</reference>
<dbReference type="Proteomes" id="UP001596091">
    <property type="component" value="Unassembled WGS sequence"/>
</dbReference>
<keyword evidence="2" id="KW-0472">Membrane</keyword>
<evidence type="ECO:0000256" key="1">
    <source>
        <dbReference type="SAM" id="MobiDB-lite"/>
    </source>
</evidence>
<name>A0ABW1EPN2_9BACT</name>
<organism evidence="3 4">
    <name type="scientific">Acidicapsa dinghuensis</name>
    <dbReference type="NCBI Taxonomy" id="2218256"/>
    <lineage>
        <taxon>Bacteria</taxon>
        <taxon>Pseudomonadati</taxon>
        <taxon>Acidobacteriota</taxon>
        <taxon>Terriglobia</taxon>
        <taxon>Terriglobales</taxon>
        <taxon>Acidobacteriaceae</taxon>
        <taxon>Acidicapsa</taxon>
    </lineage>
</organism>
<comment type="caution">
    <text evidence="3">The sequence shown here is derived from an EMBL/GenBank/DDBJ whole genome shotgun (WGS) entry which is preliminary data.</text>
</comment>
<evidence type="ECO:0000313" key="3">
    <source>
        <dbReference type="EMBL" id="MFC5864898.1"/>
    </source>
</evidence>
<evidence type="ECO:0000256" key="2">
    <source>
        <dbReference type="SAM" id="Phobius"/>
    </source>
</evidence>
<keyword evidence="2" id="KW-1133">Transmembrane helix</keyword>
<gene>
    <name evidence="3" type="ORF">ACFPT7_21500</name>
</gene>
<feature type="transmembrane region" description="Helical" evidence="2">
    <location>
        <begin position="6"/>
        <end position="31"/>
    </location>
</feature>
<dbReference type="RefSeq" id="WP_263332347.1">
    <property type="nucleotide sequence ID" value="NZ_JAGSYH010000001.1"/>
</dbReference>
<sequence length="313" mass="33954">MFNSNILDVAIGLVFLFLMLSLICSAANEILEIAWKQRSKQLERGIKELLGDNDNALVSAIYSHGLINGLFRGTYQTASRNGTLPSYIPAKNFAMALIDLMRTGTVELSPNVKEAVRAFGQVSDSDLVGLQQHLEDWYNCAMDRVSGWYKRRSQTVIVVLAILVTVLLNADCVQVAKRLSTDPNLRQTAVQLAVGADKNHLAATTDEAATTQQSALAAIGNIQKNIGALDGIGLPIGWQPSSDRSIAGFFPEAGQHWLGWLLTVLAISLGAPFWFDVLNKIIVVRSTVKPTEKSKEEGSKDVTGKSAVSADNQ</sequence>
<feature type="region of interest" description="Disordered" evidence="1">
    <location>
        <begin position="290"/>
        <end position="313"/>
    </location>
</feature>
<dbReference type="EMBL" id="JBHSPH010000010">
    <property type="protein sequence ID" value="MFC5864898.1"/>
    <property type="molecule type" value="Genomic_DNA"/>
</dbReference>